<dbReference type="EMBL" id="KN716778">
    <property type="protein sequence ID" value="KJH41688.1"/>
    <property type="molecule type" value="Genomic_DNA"/>
</dbReference>
<evidence type="ECO:0000256" key="7">
    <source>
        <dbReference type="ARBA" id="ARBA00022553"/>
    </source>
</evidence>
<proteinExistence type="inferred from homology"/>
<dbReference type="PANTHER" id="PTHR13034">
    <property type="entry name" value="DYNACTIN P62 SUBUNIT"/>
    <property type="match status" value="1"/>
</dbReference>
<dbReference type="GO" id="GO:0005869">
    <property type="term" value="C:dynactin complex"/>
    <property type="evidence" value="ECO:0007669"/>
    <property type="project" value="InterPro"/>
</dbReference>
<dbReference type="OrthoDB" id="283815at2759"/>
<dbReference type="GO" id="GO:0001725">
    <property type="term" value="C:stress fiber"/>
    <property type="evidence" value="ECO:0007669"/>
    <property type="project" value="UniProtKB-SubCell"/>
</dbReference>
<evidence type="ECO:0000313" key="15">
    <source>
        <dbReference type="EMBL" id="KJH41688.1"/>
    </source>
</evidence>
<evidence type="ECO:0000256" key="11">
    <source>
        <dbReference type="ARBA" id="ARBA00023212"/>
    </source>
</evidence>
<dbReference type="STRING" id="29172.A0A0D8XAV1"/>
<comment type="similarity">
    <text evidence="12">Belongs to the dynactin subunit 4 family.</text>
</comment>
<reference evidence="15 16" key="1">
    <citation type="submission" date="2013-11" db="EMBL/GenBank/DDBJ databases">
        <title>Draft genome of the bovine lungworm Dictyocaulus viviparus.</title>
        <authorList>
            <person name="Mitreva M."/>
        </authorList>
    </citation>
    <scope>NUCLEOTIDE SEQUENCE [LARGE SCALE GENOMIC DNA]</scope>
    <source>
        <strain evidence="15 16">HannoverDv2000</strain>
    </source>
</reference>
<evidence type="ECO:0000256" key="14">
    <source>
        <dbReference type="ARBA" id="ARBA00093507"/>
    </source>
</evidence>
<evidence type="ECO:0000256" key="1">
    <source>
        <dbReference type="ARBA" id="ARBA00004300"/>
    </source>
</evidence>
<name>A0A0D8XAV1_DICVI</name>
<organism evidence="15 16">
    <name type="scientific">Dictyocaulus viviparus</name>
    <name type="common">Bovine lungworm</name>
    <dbReference type="NCBI Taxonomy" id="29172"/>
    <lineage>
        <taxon>Eukaryota</taxon>
        <taxon>Metazoa</taxon>
        <taxon>Ecdysozoa</taxon>
        <taxon>Nematoda</taxon>
        <taxon>Chromadorea</taxon>
        <taxon>Rhabditida</taxon>
        <taxon>Rhabditina</taxon>
        <taxon>Rhabditomorpha</taxon>
        <taxon>Strongyloidea</taxon>
        <taxon>Metastrongylidae</taxon>
        <taxon>Dictyocaulus</taxon>
    </lineage>
</organism>
<comment type="subunit">
    <text evidence="14">Subunit of dynactin, a multiprotein complex part of a tripartite complex with dynein and a adapter, such as BICDL1, BICD2 or HOOK3. The dynactin complex is built around ACTR1A/ACTB filament and consists of an actin-related filament composed of a shoulder domain, a pointed end and a barbed end. Its length is defined by its flexible shoulder domain. The soulder is composed of 2 DCTN1 subunits, 4 DCTN2 and 2 DCTN3. The 4 DCNT2 (via N-terminus) bind the ACTR1A filament and act as molecular rulers to determine the length. The pointed end is important for binding dynein-dynactin cargo adapters. Consists of 4 subunits: ACTR10, DCNT4, DCTN5 and DCTN6. The barbed end is composed of a CAPZA1:CAPZB heterodimers, which binds ACTR1A/ACTB filament and dynactin and stabilizes dynactin. Interacts with ATP7B, but not ATP7A, in a copper-dependent manner. Interacts with ANK2; this interaction is required for localization at costameres. Interacts with N4BP2L1.</text>
</comment>
<gene>
    <name evidence="15" type="ORF">DICVIV_12335</name>
</gene>
<dbReference type="GO" id="GO:0005938">
    <property type="term" value="C:cell cortex"/>
    <property type="evidence" value="ECO:0007669"/>
    <property type="project" value="UniProtKB-SubCell"/>
</dbReference>
<dbReference type="PANTHER" id="PTHR13034:SF2">
    <property type="entry name" value="DYNACTIN SUBUNIT 4"/>
    <property type="match status" value="1"/>
</dbReference>
<keyword evidence="9" id="KW-0007">Acetylation</keyword>
<evidence type="ECO:0000256" key="9">
    <source>
        <dbReference type="ARBA" id="ARBA00022990"/>
    </source>
</evidence>
<accession>A0A0D8XAV1</accession>
<evidence type="ECO:0000256" key="2">
    <source>
        <dbReference type="ARBA" id="ARBA00004529"/>
    </source>
</evidence>
<comment type="subcellular location">
    <subcellularLocation>
        <location evidence="3">Cytoplasm</location>
        <location evidence="3">Cell cortex</location>
    </subcellularLocation>
    <subcellularLocation>
        <location evidence="1">Cytoplasm</location>
        <location evidence="1">Cytoskeleton</location>
        <location evidence="1">Microtubule organizing center</location>
        <location evidence="1">Centrosome</location>
    </subcellularLocation>
    <subcellularLocation>
        <location evidence="2">Cytoplasm</location>
        <location evidence="2">Cytoskeleton</location>
        <location evidence="2">Stress fiber</location>
    </subcellularLocation>
    <subcellularLocation>
        <location evidence="4">Cytoplasm</location>
        <location evidence="4">Myofibril</location>
    </subcellularLocation>
</comment>
<protein>
    <recommendedName>
        <fullName evidence="13">Dynactin subunit 4</fullName>
    </recommendedName>
</protein>
<keyword evidence="8" id="KW-0832">Ubl conjugation</keyword>
<keyword evidence="6" id="KW-1017">Isopeptide bond</keyword>
<keyword evidence="5" id="KW-0963">Cytoplasm</keyword>
<evidence type="ECO:0000256" key="13">
    <source>
        <dbReference type="ARBA" id="ARBA00034864"/>
    </source>
</evidence>
<evidence type="ECO:0000256" key="5">
    <source>
        <dbReference type="ARBA" id="ARBA00022490"/>
    </source>
</evidence>
<evidence type="ECO:0000256" key="8">
    <source>
        <dbReference type="ARBA" id="ARBA00022843"/>
    </source>
</evidence>
<dbReference type="GO" id="GO:0005813">
    <property type="term" value="C:centrosome"/>
    <property type="evidence" value="ECO:0007669"/>
    <property type="project" value="UniProtKB-SubCell"/>
</dbReference>
<evidence type="ECO:0000256" key="6">
    <source>
        <dbReference type="ARBA" id="ARBA00022499"/>
    </source>
</evidence>
<dbReference type="Pfam" id="PF05502">
    <property type="entry name" value="Dynactin_p62"/>
    <property type="match status" value="2"/>
</dbReference>
<dbReference type="GO" id="GO:0030016">
    <property type="term" value="C:myofibril"/>
    <property type="evidence" value="ECO:0007669"/>
    <property type="project" value="UniProtKB-SubCell"/>
</dbReference>
<dbReference type="InterPro" id="IPR008603">
    <property type="entry name" value="DCTN4"/>
</dbReference>
<evidence type="ECO:0000313" key="16">
    <source>
        <dbReference type="Proteomes" id="UP000053766"/>
    </source>
</evidence>
<evidence type="ECO:0000256" key="12">
    <source>
        <dbReference type="ARBA" id="ARBA00034776"/>
    </source>
</evidence>
<dbReference type="Proteomes" id="UP000053766">
    <property type="component" value="Unassembled WGS sequence"/>
</dbReference>
<evidence type="ECO:0000256" key="3">
    <source>
        <dbReference type="ARBA" id="ARBA00004544"/>
    </source>
</evidence>
<evidence type="ECO:0000256" key="10">
    <source>
        <dbReference type="ARBA" id="ARBA00023054"/>
    </source>
</evidence>
<keyword evidence="10" id="KW-0175">Coiled coil</keyword>
<keyword evidence="16" id="KW-1185">Reference proteome</keyword>
<dbReference type="AlphaFoldDB" id="A0A0D8XAV1"/>
<reference evidence="16" key="2">
    <citation type="journal article" date="2016" name="Sci. Rep.">
        <title>Dictyocaulus viviparus genome, variome and transcriptome elucidate lungworm biology and support future intervention.</title>
        <authorList>
            <person name="McNulty S.N."/>
            <person name="Strube C."/>
            <person name="Rosa B.A."/>
            <person name="Martin J.C."/>
            <person name="Tyagi R."/>
            <person name="Choi Y.J."/>
            <person name="Wang Q."/>
            <person name="Hallsworth Pepin K."/>
            <person name="Zhang X."/>
            <person name="Ozersky P."/>
            <person name="Wilson R.K."/>
            <person name="Sternberg P.W."/>
            <person name="Gasser R.B."/>
            <person name="Mitreva M."/>
        </authorList>
    </citation>
    <scope>NUCLEOTIDE SEQUENCE [LARGE SCALE GENOMIC DNA]</scope>
    <source>
        <strain evidence="16">HannoverDv2000</strain>
    </source>
</reference>
<keyword evidence="7" id="KW-0597">Phosphoprotein</keyword>
<sequence length="443" mass="50593">MASIFQMERVLYQCGCDDWWPLCKLYFCRHCSALRCTSCSLNEIDSTFCPNCLENIPAGEARVKKNRCVNCNQCPICCEFNIYFNNFPPSCKMHVMIIYCIAMVLTTRAVGELCHLMCSTCRWSTRDSDTPDQPSSINWPVHETTLGKELDEALERMRIRAVAEKAQRDQIKLNKRRSYNLGSVLTDRYGLQSIYQKRKKTFEKFVPSTPLHVATDEVPELELSGLIENTTDVLRPSLDSCLRQPLAGDRPLRPIRMPLKARRATRCKYCDHNLIKLEYGTSTIRYKIQYFARNFVPEIRLSREPEIREGEIVSVLLTVANESNSKAEVVLMADNDCGIVQCITPTVELSLPSSDETADICDIENHKDAAHEGPGTVVFRRRHRAGIRMEVKCEAGSNSKSVLFLLVKYKNEQCFMHLSDEPDWKSVRVQIALTPCSQVICSY</sequence>
<keyword evidence="11" id="KW-0206">Cytoskeleton</keyword>
<evidence type="ECO:0000256" key="4">
    <source>
        <dbReference type="ARBA" id="ARBA00004657"/>
    </source>
</evidence>